<dbReference type="NCBIfam" id="TIGR02226">
    <property type="entry name" value="two_anch"/>
    <property type="match status" value="1"/>
</dbReference>
<proteinExistence type="predicted"/>
<evidence type="ECO:0000313" key="3">
    <source>
        <dbReference type="EMBL" id="GAA4198808.1"/>
    </source>
</evidence>
<keyword evidence="4" id="KW-1185">Reference proteome</keyword>
<evidence type="ECO:0000313" key="4">
    <source>
        <dbReference type="Proteomes" id="UP001501772"/>
    </source>
</evidence>
<dbReference type="PANTHER" id="PTHR37464">
    <property type="entry name" value="BLL2463 PROTEIN"/>
    <property type="match status" value="1"/>
</dbReference>
<sequence length="456" mass="51096">MQFLYPIGLFALAGIIVPLVIHLWNVKQGKTIKIGSIALLGESSSASSKSFKINDWLLFVLRCLLLVLLAFLLAQPYLKKTISKSSKTGWILIDKSNFPQVFKSHRKTIDSLLKKGYEIHDFNAGFSLLSLKDTVVHQIKQQNNLGYTTLLSAADQAVPAGAQVYLFADHRLKHFENELPLVNYKLNWIPLNQSDTLSSWIATYAGKKYKAKSNPSGTVYQALNTSENTPVNITIHEGTGIRDSKYIIAALKAIGSFTQRKIIINPPAGKATIGFWLSDETVSAAFKSSIAPDGTLFQYEKGKILTKPSFINIDGKQLKLSKRIASGNQAEKVWTDSFGDAILAKERTGDFNTFHFYSRFNPQWNELVWDPLFVKALMPIVIRDKNPEDFGFENNPADQRTLSLKQKTVIEANKSVSATKSTKNKPLSTIFWIAALLIFATERILSFRKKPQYVKN</sequence>
<dbReference type="PANTHER" id="PTHR37464:SF1">
    <property type="entry name" value="BLL2463 PROTEIN"/>
    <property type="match status" value="1"/>
</dbReference>
<keyword evidence="1" id="KW-0472">Membrane</keyword>
<comment type="caution">
    <text evidence="3">The sequence shown here is derived from an EMBL/GenBank/DDBJ whole genome shotgun (WGS) entry which is preliminary data.</text>
</comment>
<dbReference type="Proteomes" id="UP001501772">
    <property type="component" value="Unassembled WGS sequence"/>
</dbReference>
<feature type="transmembrane region" description="Helical" evidence="1">
    <location>
        <begin position="56"/>
        <end position="78"/>
    </location>
</feature>
<feature type="domain" description="Aerotolerance regulator N-terminal" evidence="2">
    <location>
        <begin position="1"/>
        <end position="76"/>
    </location>
</feature>
<keyword evidence="1" id="KW-1133">Transmembrane helix</keyword>
<organism evidence="3 4">
    <name type="scientific">Pedobacter jeongneungensis</name>
    <dbReference type="NCBI Taxonomy" id="947309"/>
    <lineage>
        <taxon>Bacteria</taxon>
        <taxon>Pseudomonadati</taxon>
        <taxon>Bacteroidota</taxon>
        <taxon>Sphingobacteriia</taxon>
        <taxon>Sphingobacteriales</taxon>
        <taxon>Sphingobacteriaceae</taxon>
        <taxon>Pedobacter</taxon>
    </lineage>
</organism>
<name>A0ABP8B681_9SPHI</name>
<protein>
    <recommendedName>
        <fullName evidence="2">Aerotolerance regulator N-terminal domain-containing protein</fullName>
    </recommendedName>
</protein>
<dbReference type="EMBL" id="BAABBY010000002">
    <property type="protein sequence ID" value="GAA4198808.1"/>
    <property type="molecule type" value="Genomic_DNA"/>
</dbReference>
<feature type="transmembrane region" description="Helical" evidence="1">
    <location>
        <begin position="427"/>
        <end position="445"/>
    </location>
</feature>
<dbReference type="InterPro" id="IPR024163">
    <property type="entry name" value="Aerotolerance_reg_N"/>
</dbReference>
<evidence type="ECO:0000259" key="2">
    <source>
        <dbReference type="Pfam" id="PF07584"/>
    </source>
</evidence>
<feature type="transmembrane region" description="Helical" evidence="1">
    <location>
        <begin position="6"/>
        <end position="24"/>
    </location>
</feature>
<reference evidence="4" key="1">
    <citation type="journal article" date="2019" name="Int. J. Syst. Evol. Microbiol.">
        <title>The Global Catalogue of Microorganisms (GCM) 10K type strain sequencing project: providing services to taxonomists for standard genome sequencing and annotation.</title>
        <authorList>
            <consortium name="The Broad Institute Genomics Platform"/>
            <consortium name="The Broad Institute Genome Sequencing Center for Infectious Disease"/>
            <person name="Wu L."/>
            <person name="Ma J."/>
        </authorList>
    </citation>
    <scope>NUCLEOTIDE SEQUENCE [LARGE SCALE GENOMIC DNA]</scope>
    <source>
        <strain evidence="4">JCM 17626</strain>
    </source>
</reference>
<dbReference type="InterPro" id="IPR011933">
    <property type="entry name" value="Double_TM_dom"/>
</dbReference>
<dbReference type="RefSeq" id="WP_344849708.1">
    <property type="nucleotide sequence ID" value="NZ_BAABBY010000002.1"/>
</dbReference>
<accession>A0ABP8B681</accession>
<dbReference type="Pfam" id="PF07584">
    <property type="entry name" value="BatA"/>
    <property type="match status" value="1"/>
</dbReference>
<keyword evidence="1" id="KW-0812">Transmembrane</keyword>
<evidence type="ECO:0000256" key="1">
    <source>
        <dbReference type="SAM" id="Phobius"/>
    </source>
</evidence>
<gene>
    <name evidence="3" type="ORF">GCM10022289_08140</name>
</gene>